<dbReference type="InterPro" id="IPR011009">
    <property type="entry name" value="Kinase-like_dom_sf"/>
</dbReference>
<dbReference type="InterPro" id="IPR002575">
    <property type="entry name" value="Aminoglycoside_PTrfase"/>
</dbReference>
<dbReference type="RefSeq" id="WP_260196276.1">
    <property type="nucleotide sequence ID" value="NZ_JAFFZE010000037.1"/>
</dbReference>
<keyword evidence="3" id="KW-1185">Reference proteome</keyword>
<dbReference type="Pfam" id="PF01636">
    <property type="entry name" value="APH"/>
    <property type="match status" value="1"/>
</dbReference>
<sequence length="243" mass="26416">MIDVTPWGATVVGRLGGGHRNDVFELRRRSERLVARATRRSPESLDWELHLMEFLSANGFTVPVTVPADDGRRHVAGVVVQTWLPGREPTSYDWPAVTRELTRLHALTAGWPQRPGFASTRALLTADAGGEVDLTAMPAEAVTACRAAWAALDGPHTVVHGDPQTANVRVGDAGVGLLDWDEARVDHPDLDLADLPDAELPFERNRVARAAVDAWEAAAGWRLEPGYARSRLAELTARADRSG</sequence>
<reference evidence="2 3" key="1">
    <citation type="submission" date="2021-02" db="EMBL/GenBank/DDBJ databases">
        <title>Actinophytocola xerophila sp. nov., isolated from soil of cotton cropping field.</title>
        <authorList>
            <person name="Huang R."/>
            <person name="Chen X."/>
            <person name="Ge X."/>
            <person name="Liu W."/>
        </authorList>
    </citation>
    <scope>NUCLEOTIDE SEQUENCE [LARGE SCALE GENOMIC DNA]</scope>
    <source>
        <strain evidence="2 3">S1-96</strain>
    </source>
</reference>
<feature type="domain" description="Aminoglycoside phosphotransferase" evidence="1">
    <location>
        <begin position="14"/>
        <end position="220"/>
    </location>
</feature>
<dbReference type="Gene3D" id="3.90.1200.10">
    <property type="match status" value="1"/>
</dbReference>
<comment type="caution">
    <text evidence="2">The sequence shown here is derived from an EMBL/GenBank/DDBJ whole genome shotgun (WGS) entry which is preliminary data.</text>
</comment>
<protein>
    <submittedName>
        <fullName evidence="2">Phosphotransferase</fullName>
    </submittedName>
</protein>
<evidence type="ECO:0000313" key="2">
    <source>
        <dbReference type="EMBL" id="MCT2588308.1"/>
    </source>
</evidence>
<evidence type="ECO:0000259" key="1">
    <source>
        <dbReference type="Pfam" id="PF01636"/>
    </source>
</evidence>
<proteinExistence type="predicted"/>
<accession>A0ABT2JKA1</accession>
<name>A0ABT2JKA1_9PSEU</name>
<dbReference type="SUPFAM" id="SSF56112">
    <property type="entry name" value="Protein kinase-like (PK-like)"/>
    <property type="match status" value="1"/>
</dbReference>
<dbReference type="Proteomes" id="UP001156441">
    <property type="component" value="Unassembled WGS sequence"/>
</dbReference>
<organism evidence="2 3">
    <name type="scientific">Actinophytocola gossypii</name>
    <dbReference type="NCBI Taxonomy" id="2812003"/>
    <lineage>
        <taxon>Bacteria</taxon>
        <taxon>Bacillati</taxon>
        <taxon>Actinomycetota</taxon>
        <taxon>Actinomycetes</taxon>
        <taxon>Pseudonocardiales</taxon>
        <taxon>Pseudonocardiaceae</taxon>
    </lineage>
</organism>
<gene>
    <name evidence="2" type="ORF">JT362_34890</name>
</gene>
<evidence type="ECO:0000313" key="3">
    <source>
        <dbReference type="Proteomes" id="UP001156441"/>
    </source>
</evidence>
<dbReference type="EMBL" id="JAFFZE010000037">
    <property type="protein sequence ID" value="MCT2588308.1"/>
    <property type="molecule type" value="Genomic_DNA"/>
</dbReference>